<dbReference type="SUPFAM" id="SSF56801">
    <property type="entry name" value="Acetyl-CoA synthetase-like"/>
    <property type="match status" value="2"/>
</dbReference>
<keyword evidence="1" id="KW-0596">Phosphopantetheine</keyword>
<dbReference type="InterPro" id="IPR020845">
    <property type="entry name" value="AMP-binding_CS"/>
</dbReference>
<reference evidence="6" key="1">
    <citation type="submission" date="2018-12" db="EMBL/GenBank/DDBJ databases">
        <title>Complete genome sequence of Roseovarius sp. MME-070.</title>
        <authorList>
            <person name="Nam Y.-D."/>
            <person name="Kang J."/>
            <person name="Chung W.-H."/>
            <person name="Park Y.S."/>
        </authorList>
    </citation>
    <scope>NUCLEOTIDE SEQUENCE [LARGE SCALE GENOMIC DNA]</scope>
    <source>
        <strain evidence="6">MME-070</strain>
    </source>
</reference>
<evidence type="ECO:0000313" key="5">
    <source>
        <dbReference type="EMBL" id="QGX99508.1"/>
    </source>
</evidence>
<dbReference type="InterPro" id="IPR009081">
    <property type="entry name" value="PP-bd_ACP"/>
</dbReference>
<dbReference type="PROSITE" id="PS00455">
    <property type="entry name" value="AMP_BINDING"/>
    <property type="match status" value="1"/>
</dbReference>
<dbReference type="Pfam" id="PF00550">
    <property type="entry name" value="PP-binding"/>
    <property type="match status" value="1"/>
</dbReference>
<name>A0A6I6J408_9RHOB</name>
<dbReference type="Gene3D" id="3.20.20.30">
    <property type="entry name" value="Luciferase-like domain"/>
    <property type="match status" value="1"/>
</dbReference>
<proteinExistence type="predicted"/>
<dbReference type="GO" id="GO:0016705">
    <property type="term" value="F:oxidoreductase activity, acting on paired donors, with incorporation or reduction of molecular oxygen"/>
    <property type="evidence" value="ECO:0007669"/>
    <property type="project" value="InterPro"/>
</dbReference>
<evidence type="ECO:0000256" key="2">
    <source>
        <dbReference type="ARBA" id="ARBA00022553"/>
    </source>
</evidence>
<dbReference type="SUPFAM" id="SSF47336">
    <property type="entry name" value="ACP-like"/>
    <property type="match status" value="1"/>
</dbReference>
<dbReference type="RefSeq" id="WP_157708190.1">
    <property type="nucleotide sequence ID" value="NZ_CP034348.1"/>
</dbReference>
<dbReference type="Pfam" id="PF00296">
    <property type="entry name" value="Bac_luciferase"/>
    <property type="match status" value="1"/>
</dbReference>
<dbReference type="Pfam" id="PF00501">
    <property type="entry name" value="AMP-binding"/>
    <property type="match status" value="2"/>
</dbReference>
<dbReference type="CDD" id="cd05930">
    <property type="entry name" value="A_NRPS"/>
    <property type="match status" value="1"/>
</dbReference>
<dbReference type="GO" id="GO:0072330">
    <property type="term" value="P:monocarboxylic acid biosynthetic process"/>
    <property type="evidence" value="ECO:0007669"/>
    <property type="project" value="UniProtKB-ARBA"/>
</dbReference>
<dbReference type="SMART" id="SM00823">
    <property type="entry name" value="PKS_PP"/>
    <property type="match status" value="1"/>
</dbReference>
<dbReference type="InterPro" id="IPR045851">
    <property type="entry name" value="AMP-bd_C_sf"/>
</dbReference>
<dbReference type="InterPro" id="IPR011251">
    <property type="entry name" value="Luciferase-like_dom"/>
</dbReference>
<dbReference type="InterPro" id="IPR036661">
    <property type="entry name" value="Luciferase-like_sf"/>
</dbReference>
<dbReference type="InterPro" id="IPR020806">
    <property type="entry name" value="PKS_PP-bd"/>
</dbReference>
<sequence>MTHLTTVLLGDESLTVGCGQHLLDQGHEIKAVVSTDDAVRGWAEGKGLRVLDKASELTDGGFDWLLSIANLKIIPDAVLALARQGAVNFHDGPLPRYAGLNTPAWAIWNGEAQHGITWHLIEGGVDEGDILDQRLIDIAEDETAYSLNSKCYAAAMESFPGVVEQLVSGPLNRTRQDLSQRSYFARDDRPAMGGLLDFAKPAVELARQARALDFGGYRNPLTTPKLLTGETWVAVGTVEAEDTISASEPGTVLEVTAMGLRVASAAGVVHLSGLRDMRGGAVDPASLLQVGMVLSAPEAGQAQAIETAAMHAAKAEPRWTRILTAAQPAPLPLAKAPAKRTQPARHPLEVKAPSDPARLATAVLALARLSTGEDTALIALAGQTDTGLRSAWVPVTAPQEATLGVALEAVSAHLTARAEHGAFAADLFLRDPALAGHGTPDLALNLNEDAPLDGAAVTVSLADTGALVLHVDGRRVTTASAARLGARLTHILERLDRAERFADLTVLPDEEAQLVTRDWNRTGQDVTGPLTIHAAFEAQADRTPDATALIFEDQSLSYAELDARANALAARLQAQGVAPGSHVGLMVARGPLLLIGALAILKAGGAYVPLDPAYPADRLAHYVTDSRASVIVTEAALRDSLPTSDAAVVLADETGRQDGRVSGGAGPEDLAYVIYTSGSTGTPKGVMIEHRNVANFFTGMDGVVDHDKGGVWMAVTSLAFDISVLELFYTLARGFKLVLVSDEGRASVSGGPITGSGKRADFSLYYWSNDCDAGRGKYELLLEGAKFADANGFDALWTPERHFHAFGGPYPNPAVTGAAVAAITTNLEVRAGSCVAPLHHPARIAEEWSVIDNLTNGRTGLAMASGWHPNDFVLRPENAPPNNNDAMFATIDQVRRLWRGEAVEFAGKDGAMVPVVTQPRPVSPELNIWVTIAGNPATWKRAGEIGANVLTHLLGQSIEEVGEKITLYHQALRDNGFDPAEKTVTVMLHTLIGEDRDRVMDIAKGPLKDYLRSAAGLIKQYAWAFPAFKKPEGVSNPFELDLGELEPEEMEAILDFAFERYFFDAGLFGTVEDGIARVEQLKRLGVGEIACLIDYGIDNAHVLEGLDYLNAVRERSNSGAALREDDFSIAAQLIRHRVTHMQCTPSMARMLTMNDEARMALGGVQHLYLGGEALPGSLVDELRRVTRAKITNMYGPTETTIWSATHAIDGDGKGQAAMPVGKPLANQTAYVLNDAGQPVPVGVAGELLIGGAGVARGYWQRDALTAERFVPDHISGQGRLYRTGDLVRWRADGRLEFLGRTDHQVKIRGQRIELGEIEARIAAFPGVREAVVIAREAATGEPELAAYVIADALNEAALRRDLAANLPEVMVPRHIVGLERFPLTPNKKIDRKALPAPQAATASEAVESAPKTGAAAEVAAIWTRILGVPNPRGSDSFFDLGGHSLLAVQAHRELRAELDVPRLSITDIFRFPTLNALAAHLDTLMGTTPEQAEADTSGADEAERSETMSRRRAMRAARGRRAG</sequence>
<dbReference type="CDD" id="cd08649">
    <property type="entry name" value="FMT_core_NRPS_like"/>
    <property type="match status" value="1"/>
</dbReference>
<dbReference type="Gene3D" id="3.40.50.12780">
    <property type="entry name" value="N-terminal domain of ligase-like"/>
    <property type="match status" value="1"/>
</dbReference>
<dbReference type="InterPro" id="IPR020459">
    <property type="entry name" value="AMP-binding"/>
</dbReference>
<dbReference type="PROSITE" id="PS50075">
    <property type="entry name" value="CARRIER"/>
    <property type="match status" value="1"/>
</dbReference>
<feature type="compositionally biased region" description="Basic residues" evidence="3">
    <location>
        <begin position="1510"/>
        <end position="1523"/>
    </location>
</feature>
<feature type="region of interest" description="Disordered" evidence="3">
    <location>
        <begin position="1489"/>
        <end position="1523"/>
    </location>
</feature>
<dbReference type="InterPro" id="IPR036736">
    <property type="entry name" value="ACP-like_sf"/>
</dbReference>
<evidence type="ECO:0000256" key="3">
    <source>
        <dbReference type="SAM" id="MobiDB-lite"/>
    </source>
</evidence>
<dbReference type="KEGG" id="rom:EI983_15020"/>
<dbReference type="GO" id="GO:0043041">
    <property type="term" value="P:amino acid activation for nonribosomal peptide biosynthetic process"/>
    <property type="evidence" value="ECO:0007669"/>
    <property type="project" value="TreeGrafter"/>
</dbReference>
<dbReference type="FunFam" id="3.40.50.980:FF:000001">
    <property type="entry name" value="Non-ribosomal peptide synthetase"/>
    <property type="match status" value="1"/>
</dbReference>
<dbReference type="PANTHER" id="PTHR45527:SF1">
    <property type="entry name" value="FATTY ACID SYNTHASE"/>
    <property type="match status" value="1"/>
</dbReference>
<dbReference type="InterPro" id="IPR024011">
    <property type="entry name" value="Biosynth_lucif-like_mOase_dom"/>
</dbReference>
<dbReference type="SUPFAM" id="SSF51679">
    <property type="entry name" value="Bacterial luciferase-like"/>
    <property type="match status" value="1"/>
</dbReference>
<dbReference type="Gene3D" id="3.30.300.30">
    <property type="match status" value="1"/>
</dbReference>
<feature type="domain" description="Carrier" evidence="4">
    <location>
        <begin position="1409"/>
        <end position="1485"/>
    </location>
</feature>
<dbReference type="InterPro" id="IPR025110">
    <property type="entry name" value="AMP-bd_C"/>
</dbReference>
<dbReference type="CDD" id="cd08700">
    <property type="entry name" value="FMT_C_OzmH_like"/>
    <property type="match status" value="1"/>
</dbReference>
<evidence type="ECO:0000259" key="4">
    <source>
        <dbReference type="PROSITE" id="PS50075"/>
    </source>
</evidence>
<dbReference type="GO" id="GO:0031177">
    <property type="term" value="F:phosphopantetheine binding"/>
    <property type="evidence" value="ECO:0007669"/>
    <property type="project" value="InterPro"/>
</dbReference>
<dbReference type="EMBL" id="CP034348">
    <property type="protein sequence ID" value="QGX99508.1"/>
    <property type="molecule type" value="Genomic_DNA"/>
</dbReference>
<gene>
    <name evidence="5" type="ORF">EI983_15020</name>
</gene>
<dbReference type="Pfam" id="PF00551">
    <property type="entry name" value="Formyl_trans_N"/>
    <property type="match status" value="1"/>
</dbReference>
<dbReference type="FunFam" id="3.30.300.30:FF:000010">
    <property type="entry name" value="Enterobactin synthetase component F"/>
    <property type="match status" value="1"/>
</dbReference>
<dbReference type="Pfam" id="PF13193">
    <property type="entry name" value="AMP-binding_C"/>
    <property type="match status" value="1"/>
</dbReference>
<keyword evidence="2" id="KW-0597">Phosphoprotein</keyword>
<dbReference type="OrthoDB" id="9803968at2"/>
<dbReference type="Proteomes" id="UP000428330">
    <property type="component" value="Chromosome"/>
</dbReference>
<dbReference type="FunFam" id="2.30.38.10:FF:000001">
    <property type="entry name" value="Non-ribosomal peptide synthetase PvdI"/>
    <property type="match status" value="1"/>
</dbReference>
<keyword evidence="6" id="KW-1185">Reference proteome</keyword>
<accession>A0A6I6J408</accession>
<dbReference type="Gene3D" id="3.40.50.980">
    <property type="match status" value="2"/>
</dbReference>
<protein>
    <submittedName>
        <fullName evidence="5">LLM class flavin-dependent oxidoreductase</fullName>
    </submittedName>
</protein>
<dbReference type="NCBIfam" id="TIGR04020">
    <property type="entry name" value="seco_metab_LLM"/>
    <property type="match status" value="1"/>
</dbReference>
<dbReference type="SUPFAM" id="SSF53328">
    <property type="entry name" value="Formyltransferase"/>
    <property type="match status" value="1"/>
</dbReference>
<dbReference type="InterPro" id="IPR036477">
    <property type="entry name" value="Formyl_transf_N_sf"/>
</dbReference>
<dbReference type="GO" id="GO:0044550">
    <property type="term" value="P:secondary metabolite biosynthetic process"/>
    <property type="evidence" value="ECO:0007669"/>
    <property type="project" value="TreeGrafter"/>
</dbReference>
<dbReference type="PRINTS" id="PR00154">
    <property type="entry name" value="AMPBINDING"/>
</dbReference>
<dbReference type="InterPro" id="IPR000873">
    <property type="entry name" value="AMP-dep_synth/lig_dom"/>
</dbReference>
<evidence type="ECO:0000256" key="1">
    <source>
        <dbReference type="ARBA" id="ARBA00022450"/>
    </source>
</evidence>
<dbReference type="PANTHER" id="PTHR45527">
    <property type="entry name" value="NONRIBOSOMAL PEPTIDE SYNTHETASE"/>
    <property type="match status" value="1"/>
</dbReference>
<dbReference type="FunFam" id="1.10.1200.10:FF:000016">
    <property type="entry name" value="Non-ribosomal peptide synthase"/>
    <property type="match status" value="1"/>
</dbReference>
<dbReference type="InterPro" id="IPR011034">
    <property type="entry name" value="Formyl_transferase-like_C_sf"/>
</dbReference>
<dbReference type="SUPFAM" id="SSF50486">
    <property type="entry name" value="FMT C-terminal domain-like"/>
    <property type="match status" value="1"/>
</dbReference>
<dbReference type="InterPro" id="IPR002376">
    <property type="entry name" value="Formyl_transf_N"/>
</dbReference>
<dbReference type="Gene3D" id="3.40.50.12230">
    <property type="match status" value="1"/>
</dbReference>
<organism evidence="5 6">
    <name type="scientific">Roseovarius faecimaris</name>
    <dbReference type="NCBI Taxonomy" id="2494550"/>
    <lineage>
        <taxon>Bacteria</taxon>
        <taxon>Pseudomonadati</taxon>
        <taxon>Pseudomonadota</taxon>
        <taxon>Alphaproteobacteria</taxon>
        <taxon>Rhodobacterales</taxon>
        <taxon>Roseobacteraceae</taxon>
        <taxon>Roseovarius</taxon>
    </lineage>
</organism>
<dbReference type="GO" id="GO:0005737">
    <property type="term" value="C:cytoplasm"/>
    <property type="evidence" value="ECO:0007669"/>
    <property type="project" value="TreeGrafter"/>
</dbReference>
<dbReference type="InterPro" id="IPR042099">
    <property type="entry name" value="ANL_N_sf"/>
</dbReference>
<evidence type="ECO:0000313" key="6">
    <source>
        <dbReference type="Proteomes" id="UP000428330"/>
    </source>
</evidence>
<dbReference type="Gene3D" id="1.10.1200.10">
    <property type="entry name" value="ACP-like"/>
    <property type="match status" value="1"/>
</dbReference>